<reference evidence="3 4" key="1">
    <citation type="submission" date="2019-08" db="EMBL/GenBank/DDBJ databases">
        <title>Complete genome sequence of Candidatus Uab amorphum.</title>
        <authorList>
            <person name="Shiratori T."/>
            <person name="Suzuki S."/>
            <person name="Kakizawa Y."/>
            <person name="Ishida K."/>
        </authorList>
    </citation>
    <scope>NUCLEOTIDE SEQUENCE [LARGE SCALE GENOMIC DNA]</scope>
    <source>
        <strain evidence="3 4">SRT547</strain>
    </source>
</reference>
<name>A0A5S9ITR0_UABAM</name>
<dbReference type="EMBL" id="AP019860">
    <property type="protein sequence ID" value="BBM87446.1"/>
    <property type="molecule type" value="Genomic_DNA"/>
</dbReference>
<keyword evidence="1" id="KW-0547">Nucleotide-binding</keyword>
<keyword evidence="3" id="KW-0418">Kinase</keyword>
<dbReference type="SUPFAM" id="SSF56112">
    <property type="entry name" value="Protein kinase-like (PK-like)"/>
    <property type="match status" value="1"/>
</dbReference>
<dbReference type="InterPro" id="IPR011009">
    <property type="entry name" value="Kinase-like_dom_sf"/>
</dbReference>
<accession>A0A5S9ITR0</accession>
<dbReference type="GO" id="GO:0005524">
    <property type="term" value="F:ATP binding"/>
    <property type="evidence" value="ECO:0007669"/>
    <property type="project" value="UniProtKB-UniRule"/>
</dbReference>
<dbReference type="InterPro" id="IPR017441">
    <property type="entry name" value="Protein_kinase_ATP_BS"/>
</dbReference>
<dbReference type="Pfam" id="PF00069">
    <property type="entry name" value="Pkinase"/>
    <property type="match status" value="1"/>
</dbReference>
<keyword evidence="4" id="KW-1185">Reference proteome</keyword>
<proteinExistence type="predicted"/>
<dbReference type="InterPro" id="IPR053235">
    <property type="entry name" value="Ser_Thr_kinase"/>
</dbReference>
<feature type="domain" description="Protein kinase" evidence="2">
    <location>
        <begin position="1742"/>
        <end position="2027"/>
    </location>
</feature>
<dbReference type="RefSeq" id="WP_151971465.1">
    <property type="nucleotide sequence ID" value="NZ_AP019860.1"/>
</dbReference>
<sequence>MSGEISINCSNCSKTLSVIPSDVERIIKCSYCGTFLKVPARKSKRLEMPCPACNANLNIPLKLRGKVCSCWSCGAEVSVPKPAELIIEEVSIPQSIEQGAQNCEIRMTISNGGMQAEITGIDVAFESNKKDLNSFFTIKDVNGSSSVVSEGQPITIVCVFEVSQNAPAGKVNIHIKISGADSTDNTPTAIETKVQTSVGYNRVFAVVTENELSETAGVPFAVQLWACLEDGEVDAQFSGMYNIDFSISDTPTSSGVSAQYPKTLAMEFVEGVATSDRDFILYNSVETPQITAIEKASGVGEGYTDFIEVRPSNFLGFAIDLTSPQMNGCLFQGTNQIRAVDKFGNIVPGFNQDVTIAPSSVSGELFTDNKPFSAIPGRFFENGVIDLTAQKISYTTTEEQRLPYEESFVVSSGGHATTSSEIVIENNILEIFIEKVEAPEFTEQGQAFSMEIQAFNSSSMDVKISKLSIDFQQNNQQVNNLFDISAPAGTRSLKAAARNSLQFQVTPHQDIPCGEYTIGIYLETQDTTGVFRAKKKHSQKINVEPQGRTFVIEAMESNEVTAGQNISLRLTCQLDNQIDQSYSGKKRLHLESNASPSANASEPFIPSYVDVEFNNGVGEVVGQISFTNAQEQPLLKVEDHAPGGAGGQISFYVKAGDLASFWFVLEPTQKNRESFSGKNFVMAMDAHGNLNPHFAENCEILPVSGKGHVAFGDEAGIIPAQSFKDGVADLTALQACYQANVSEKLPKEEQLQVVYGDIISSSEKITITPKPAELCINRVTAPEKIDGNSSYQVSLEIENKGNNPANISTILFNFENEGDVSSHYVVSPVNSHTEELLPFVPFLATFNVKTGKETPSGITSIQVTVAGSDKEENIPLRESSMTQWLVEEKERSIVITTQNKDVETAGKPFSLKIEIFRDDMRDIMFSDAITFHCSSNATNSKNGTAPQIPENITVNFTNGEATTDAVFALTNAAEQPHINFRTTDGKTQTSTSKIEVQADVLHDLDFRLAPNIRAGEVLVGENAIHAVDKFGNLILAFQDQIQVKLSGVEGQLYDVNDQPKTMLEGNLFENGNLNLSRQQLKIDCAPTQVLPQKAKLQCSVNGVSYESPDFQILARPINLHIDEIMSPSQVLSNHTYLIEVKVRNDGNDVKLSHSSFTFTHNGEPENTYKVAPHPQNLETLPKGVTSLQFNVDIADNAGQGTTEISAQLKFQDNSGKEITCDRSFRWFVEASGRSFSIQIPQDVTAGKPFAITLCAERDNEKDLSYEGSKSLLFNSNAKAAPNGTEHNIPSELQLEFQQGVATTGEEFTFVNANEQVVIEVEEKQGATSGLSGTIEIKPAELGKFEIILASPIINENPLSEGSSVVAQDIYGNIKSDFKESVQLRPQSGKGDFYLPQQDILNTIPDSAFENGVVDLVKLGLVYKGNINDVLPKEDQFFVSFQDKQGQSNAVTIEPRPISIELKEIKFVEKLFQGDLVCPISFEIYNCSDQALDLTKVSFIFTDRESLEDISGYFTISSHPNNPKTLLRGSNSQLAYHIDVDSEAKTGEVSLLIKPTIVDSDTGEEISVEQECSFSLQEKPRTFIIKTEHDNNEKVGVPFYLILCAYKDGQMDVSYNGVHKINFSSSASNMGTHNAKIPENESVEFKQGMAKTQRSFMFVKAQEKPIITALEQGKAEGSSEEIVLQPGSIQSLKVVFPRGEEERKPSYKLKPLDVYGNTLNQQFSMDEDIKPGVILSGSRGHFYEILDLIGHGAMGKVYRARRLNDNMIVAIKSTMFSALSDINRFILEAVMLIQFEHENIVKGYDIRQICSIEKGKPELKFYMMMEFLTGQSVKTIIDSSRDGILSPIHATKIILHTARALKYIWDRKTIHRDIKPENIQITKDDQVKLLDLGIARAEGGMTDISITRDDTIVGSYPYISPERLKSNNIDYRADIYSLGSTYYHMLTGMPPYLDTYKGRGGKDLLDYLIRIRTKRMPTAPDKLEPRIPANVSNVIMTMLSIKATRRFRDSEEMLSVLEKLYQEVANSK</sequence>
<dbReference type="OrthoDB" id="9788659at2"/>
<dbReference type="PROSITE" id="PS50011">
    <property type="entry name" value="PROTEIN_KINASE_DOM"/>
    <property type="match status" value="1"/>
</dbReference>
<keyword evidence="3" id="KW-0723">Serine/threonine-protein kinase</keyword>
<evidence type="ECO:0000256" key="1">
    <source>
        <dbReference type="PROSITE-ProRule" id="PRU10141"/>
    </source>
</evidence>
<dbReference type="InterPro" id="IPR000719">
    <property type="entry name" value="Prot_kinase_dom"/>
</dbReference>
<dbReference type="PANTHER" id="PTHR24361">
    <property type="entry name" value="MITOGEN-ACTIVATED KINASE KINASE KINASE"/>
    <property type="match status" value="1"/>
</dbReference>
<gene>
    <name evidence="3" type="ORF">UABAM_05855</name>
</gene>
<protein>
    <submittedName>
        <fullName evidence="3">Serine/threonine protein kinase</fullName>
    </submittedName>
</protein>
<keyword evidence="3" id="KW-0808">Transferase</keyword>
<dbReference type="Proteomes" id="UP000326354">
    <property type="component" value="Chromosome"/>
</dbReference>
<evidence type="ECO:0000313" key="3">
    <source>
        <dbReference type="EMBL" id="BBM87446.1"/>
    </source>
</evidence>
<dbReference type="PROSITE" id="PS00107">
    <property type="entry name" value="PROTEIN_KINASE_ATP"/>
    <property type="match status" value="1"/>
</dbReference>
<organism evidence="3 4">
    <name type="scientific">Uabimicrobium amorphum</name>
    <dbReference type="NCBI Taxonomy" id="2596890"/>
    <lineage>
        <taxon>Bacteria</taxon>
        <taxon>Pseudomonadati</taxon>
        <taxon>Planctomycetota</taxon>
        <taxon>Candidatus Uabimicrobiia</taxon>
        <taxon>Candidatus Uabimicrobiales</taxon>
        <taxon>Candidatus Uabimicrobiaceae</taxon>
        <taxon>Candidatus Uabimicrobium</taxon>
    </lineage>
</organism>
<feature type="binding site" evidence="1">
    <location>
        <position position="1771"/>
    </location>
    <ligand>
        <name>ATP</name>
        <dbReference type="ChEBI" id="CHEBI:30616"/>
    </ligand>
</feature>
<dbReference type="SMART" id="SM00220">
    <property type="entry name" value="S_TKc"/>
    <property type="match status" value="1"/>
</dbReference>
<dbReference type="CDD" id="cd14014">
    <property type="entry name" value="STKc_PknB_like"/>
    <property type="match status" value="1"/>
</dbReference>
<dbReference type="GO" id="GO:0004674">
    <property type="term" value="F:protein serine/threonine kinase activity"/>
    <property type="evidence" value="ECO:0007669"/>
    <property type="project" value="UniProtKB-KW"/>
</dbReference>
<keyword evidence="1" id="KW-0067">ATP-binding</keyword>
<dbReference type="GO" id="GO:0005737">
    <property type="term" value="C:cytoplasm"/>
    <property type="evidence" value="ECO:0007669"/>
    <property type="project" value="TreeGrafter"/>
</dbReference>
<dbReference type="KEGG" id="uam:UABAM_05855"/>
<evidence type="ECO:0000259" key="2">
    <source>
        <dbReference type="PROSITE" id="PS50011"/>
    </source>
</evidence>
<evidence type="ECO:0000313" key="4">
    <source>
        <dbReference type="Proteomes" id="UP000326354"/>
    </source>
</evidence>
<dbReference type="Gene3D" id="1.10.510.10">
    <property type="entry name" value="Transferase(Phosphotransferase) domain 1"/>
    <property type="match status" value="1"/>
</dbReference>